<sequence>MELKDEQLLSTPNDVQQQDKDTKPNAYRVDDDGNADEASLKRNYIIGGEMKDANAPGMEGEGTGGQQFGGTSNPPTGDDPANPSRNAGYSNGYFARTEPAQERPENNNFKSPEQQGQPDYKAPTSSTPDEDDKAEQQSEGEKDNTNHPGKADYKEEDQHGPDYGSNSPEIPGPNEMPEQQKVGGA</sequence>
<protein>
    <submittedName>
        <fullName evidence="2">Uncharacterized protein</fullName>
    </submittedName>
</protein>
<feature type="compositionally biased region" description="Basic and acidic residues" evidence="1">
    <location>
        <begin position="134"/>
        <end position="160"/>
    </location>
</feature>
<dbReference type="RefSeq" id="WP_121201576.1">
    <property type="nucleotide sequence ID" value="NZ_RBKU01000001.1"/>
</dbReference>
<reference evidence="2 3" key="1">
    <citation type="submission" date="2018-10" db="EMBL/GenBank/DDBJ databases">
        <title>Genomic Encyclopedia of Archaeal and Bacterial Type Strains, Phase II (KMG-II): from individual species to whole genera.</title>
        <authorList>
            <person name="Goeker M."/>
        </authorList>
    </citation>
    <scope>NUCLEOTIDE SEQUENCE [LARGE SCALE GENOMIC DNA]</scope>
    <source>
        <strain evidence="2 3">DSM 18602</strain>
    </source>
</reference>
<feature type="compositionally biased region" description="Polar residues" evidence="1">
    <location>
        <begin position="106"/>
        <end position="127"/>
    </location>
</feature>
<gene>
    <name evidence="2" type="ORF">BDD43_5804</name>
</gene>
<comment type="caution">
    <text evidence="2">The sequence shown here is derived from an EMBL/GenBank/DDBJ whole genome shotgun (WGS) entry which is preliminary data.</text>
</comment>
<feature type="compositionally biased region" description="Basic and acidic residues" evidence="1">
    <location>
        <begin position="17"/>
        <end position="31"/>
    </location>
</feature>
<feature type="region of interest" description="Disordered" evidence="1">
    <location>
        <begin position="1"/>
        <end position="185"/>
    </location>
</feature>
<dbReference type="Proteomes" id="UP000268007">
    <property type="component" value="Unassembled WGS sequence"/>
</dbReference>
<evidence type="ECO:0000256" key="1">
    <source>
        <dbReference type="SAM" id="MobiDB-lite"/>
    </source>
</evidence>
<dbReference type="AlphaFoldDB" id="A0A495J9Q4"/>
<keyword evidence="3" id="KW-1185">Reference proteome</keyword>
<name>A0A495J9Q4_9SPHI</name>
<dbReference type="OrthoDB" id="799505at2"/>
<evidence type="ECO:0000313" key="3">
    <source>
        <dbReference type="Proteomes" id="UP000268007"/>
    </source>
</evidence>
<accession>A0A495J9Q4</accession>
<feature type="compositionally biased region" description="Gly residues" evidence="1">
    <location>
        <begin position="59"/>
        <end position="68"/>
    </location>
</feature>
<evidence type="ECO:0000313" key="2">
    <source>
        <dbReference type="EMBL" id="RKR85533.1"/>
    </source>
</evidence>
<proteinExistence type="predicted"/>
<organism evidence="2 3">
    <name type="scientific">Mucilaginibacter gracilis</name>
    <dbReference type="NCBI Taxonomy" id="423350"/>
    <lineage>
        <taxon>Bacteria</taxon>
        <taxon>Pseudomonadati</taxon>
        <taxon>Bacteroidota</taxon>
        <taxon>Sphingobacteriia</taxon>
        <taxon>Sphingobacteriales</taxon>
        <taxon>Sphingobacteriaceae</taxon>
        <taxon>Mucilaginibacter</taxon>
    </lineage>
</organism>
<dbReference type="EMBL" id="RBKU01000001">
    <property type="protein sequence ID" value="RKR85533.1"/>
    <property type="molecule type" value="Genomic_DNA"/>
</dbReference>